<comment type="caution">
    <text evidence="4">The sequence shown here is derived from an EMBL/GenBank/DDBJ whole genome shotgun (WGS) entry which is preliminary data.</text>
</comment>
<dbReference type="Gene3D" id="2.60.120.200">
    <property type="match status" value="1"/>
</dbReference>
<dbReference type="PANTHER" id="PTHR10199:SF100">
    <property type="entry name" value="THROMBOSPONDIN, ISOFORM A"/>
    <property type="match status" value="1"/>
</dbReference>
<dbReference type="SUPFAM" id="SSF103647">
    <property type="entry name" value="TSP type-3 repeat"/>
    <property type="match status" value="1"/>
</dbReference>
<keyword evidence="3" id="KW-0106">Calcium</keyword>
<keyword evidence="2" id="KW-0732">Signal</keyword>
<dbReference type="GO" id="GO:0005576">
    <property type="term" value="C:extracellular region"/>
    <property type="evidence" value="ECO:0007669"/>
    <property type="project" value="InterPro"/>
</dbReference>
<dbReference type="InterPro" id="IPR028974">
    <property type="entry name" value="TSP_type-3_rpt"/>
</dbReference>
<dbReference type="GO" id="GO:0007155">
    <property type="term" value="P:cell adhesion"/>
    <property type="evidence" value="ECO:0007669"/>
    <property type="project" value="InterPro"/>
</dbReference>
<dbReference type="Pfam" id="PF02412">
    <property type="entry name" value="TSP_3"/>
    <property type="match status" value="3"/>
</dbReference>
<dbReference type="OrthoDB" id="14563at2759"/>
<dbReference type="PANTHER" id="PTHR10199">
    <property type="entry name" value="THROMBOSPONDIN"/>
    <property type="match status" value="1"/>
</dbReference>
<dbReference type="AlphaFoldDB" id="A0A7D9DBX2"/>
<dbReference type="InterPro" id="IPR013320">
    <property type="entry name" value="ConA-like_dom_sf"/>
</dbReference>
<sequence>MQLEFSIRNPIPNTINIFLLFRDRDGIQDSEDNCPHVANAAQLDNDSDKQGDSCDRDDDNDFVIDIHDNCPLISNRYQKLSAAHGRGEECKHDFDGDEVKDKNDACPRDATMTAVDFGKHVIFRPDGEPTQAFWRVQGQGREVRKQQNNNSILIGNKAFESVEFNSTIYVDSDAGQGTIGVVFGFQSAKVFYIVMWKKASPNNGLVMKEVKSTTGPSQDLYNALQNAQSVSRQANILWEDPKNLGWDHRTAYKFVLTLNSARKNIRVNVYKGSDNIISSPELYAGMYRGGRLGMVSFNQGDVLWTALDVKCLHL</sequence>
<evidence type="ECO:0000313" key="4">
    <source>
        <dbReference type="EMBL" id="CAB3979595.1"/>
    </source>
</evidence>
<keyword evidence="5" id="KW-1185">Reference proteome</keyword>
<keyword evidence="1" id="KW-0245">EGF-like domain</keyword>
<reference evidence="4" key="1">
    <citation type="submission" date="2020-04" db="EMBL/GenBank/DDBJ databases">
        <authorList>
            <person name="Alioto T."/>
            <person name="Alioto T."/>
            <person name="Gomez Garrido J."/>
        </authorList>
    </citation>
    <scope>NUCLEOTIDE SEQUENCE</scope>
    <source>
        <strain evidence="4">A484AB</strain>
    </source>
</reference>
<evidence type="ECO:0000256" key="3">
    <source>
        <dbReference type="ARBA" id="ARBA00022837"/>
    </source>
</evidence>
<dbReference type="InterPro" id="IPR003367">
    <property type="entry name" value="Thrombospondin_3-like_rpt"/>
</dbReference>
<dbReference type="Proteomes" id="UP001152795">
    <property type="component" value="Unassembled WGS sequence"/>
</dbReference>
<dbReference type="PROSITE" id="PS51236">
    <property type="entry name" value="TSP_CTER"/>
    <property type="match status" value="1"/>
</dbReference>
<dbReference type="Gene3D" id="4.10.1080.10">
    <property type="entry name" value="TSP type-3 repeat"/>
    <property type="match status" value="1"/>
</dbReference>
<name>A0A7D9DBX2_PARCT</name>
<gene>
    <name evidence="4" type="ORF">PACLA_8A001922</name>
</gene>
<evidence type="ECO:0000256" key="1">
    <source>
        <dbReference type="ARBA" id="ARBA00022536"/>
    </source>
</evidence>
<dbReference type="InterPro" id="IPR008859">
    <property type="entry name" value="Thrombospondin_C"/>
</dbReference>
<dbReference type="EMBL" id="CACRXK020000211">
    <property type="protein sequence ID" value="CAB3979595.1"/>
    <property type="molecule type" value="Genomic_DNA"/>
</dbReference>
<proteinExistence type="predicted"/>
<protein>
    <submittedName>
        <fullName evidence="4">Cartilage oligomeric matrix</fullName>
    </submittedName>
</protein>
<evidence type="ECO:0000256" key="2">
    <source>
        <dbReference type="ARBA" id="ARBA00022729"/>
    </source>
</evidence>
<accession>A0A7D9DBX2</accession>
<evidence type="ECO:0000313" key="5">
    <source>
        <dbReference type="Proteomes" id="UP001152795"/>
    </source>
</evidence>
<organism evidence="4 5">
    <name type="scientific">Paramuricea clavata</name>
    <name type="common">Red gorgonian</name>
    <name type="synonym">Violescent sea-whip</name>
    <dbReference type="NCBI Taxonomy" id="317549"/>
    <lineage>
        <taxon>Eukaryota</taxon>
        <taxon>Metazoa</taxon>
        <taxon>Cnidaria</taxon>
        <taxon>Anthozoa</taxon>
        <taxon>Octocorallia</taxon>
        <taxon>Malacalcyonacea</taxon>
        <taxon>Plexauridae</taxon>
        <taxon>Paramuricea</taxon>
    </lineage>
</organism>
<dbReference type="GO" id="GO:0005509">
    <property type="term" value="F:calcium ion binding"/>
    <property type="evidence" value="ECO:0007669"/>
    <property type="project" value="InterPro"/>
</dbReference>
<dbReference type="Pfam" id="PF05735">
    <property type="entry name" value="TSP_C"/>
    <property type="match status" value="1"/>
</dbReference>
<dbReference type="SUPFAM" id="SSF49899">
    <property type="entry name" value="Concanavalin A-like lectins/glucanases"/>
    <property type="match status" value="1"/>
</dbReference>